<dbReference type="SUPFAM" id="SSF56112">
    <property type="entry name" value="Protein kinase-like (PK-like)"/>
    <property type="match status" value="1"/>
</dbReference>
<dbReference type="InterPro" id="IPR001245">
    <property type="entry name" value="Ser-Thr/Tyr_kinase_cat_dom"/>
</dbReference>
<dbReference type="SUPFAM" id="SSF51126">
    <property type="entry name" value="Pectin lyase-like"/>
    <property type="match status" value="1"/>
</dbReference>
<dbReference type="EMBL" id="JARBJD010000365">
    <property type="protein sequence ID" value="KAK2943073.1"/>
    <property type="molecule type" value="Genomic_DNA"/>
</dbReference>
<feature type="transmembrane region" description="Helical" evidence="2">
    <location>
        <begin position="957"/>
        <end position="982"/>
    </location>
</feature>
<feature type="region of interest" description="Disordered" evidence="1">
    <location>
        <begin position="1270"/>
        <end position="1294"/>
    </location>
</feature>
<dbReference type="InterPro" id="IPR012334">
    <property type="entry name" value="Pectin_lyas_fold"/>
</dbReference>
<evidence type="ECO:0000256" key="3">
    <source>
        <dbReference type="SAM" id="SignalP"/>
    </source>
</evidence>
<keyword evidence="3" id="KW-0732">Signal</keyword>
<reference evidence="5 6" key="1">
    <citation type="journal article" date="2022" name="bioRxiv">
        <title>Genomics of Preaxostyla Flagellates Illuminates Evolutionary Transitions and the Path Towards Mitochondrial Loss.</title>
        <authorList>
            <person name="Novak L.V.F."/>
            <person name="Treitli S.C."/>
            <person name="Pyrih J."/>
            <person name="Halakuc P."/>
            <person name="Pipaliya S.V."/>
            <person name="Vacek V."/>
            <person name="Brzon O."/>
            <person name="Soukal P."/>
            <person name="Eme L."/>
            <person name="Dacks J.B."/>
            <person name="Karnkowska A."/>
            <person name="Elias M."/>
            <person name="Hampl V."/>
        </authorList>
    </citation>
    <scope>NUCLEOTIDE SEQUENCE [LARGE SCALE GENOMIC DNA]</scope>
    <source>
        <strain evidence="5">NAU3</strain>
        <tissue evidence="5">Gut</tissue>
    </source>
</reference>
<feature type="region of interest" description="Disordered" evidence="1">
    <location>
        <begin position="331"/>
        <end position="351"/>
    </location>
</feature>
<dbReference type="InterPro" id="IPR011050">
    <property type="entry name" value="Pectin_lyase_fold/virulence"/>
</dbReference>
<organism evidence="5 6">
    <name type="scientific">Blattamonas nauphoetae</name>
    <dbReference type="NCBI Taxonomy" id="2049346"/>
    <lineage>
        <taxon>Eukaryota</taxon>
        <taxon>Metamonada</taxon>
        <taxon>Preaxostyla</taxon>
        <taxon>Oxymonadida</taxon>
        <taxon>Blattamonas</taxon>
    </lineage>
</organism>
<feature type="compositionally biased region" description="Polar residues" evidence="1">
    <location>
        <begin position="1035"/>
        <end position="1045"/>
    </location>
</feature>
<dbReference type="InterPro" id="IPR000719">
    <property type="entry name" value="Prot_kinase_dom"/>
</dbReference>
<feature type="compositionally biased region" description="Basic and acidic residues" evidence="1">
    <location>
        <begin position="1160"/>
        <end position="1181"/>
    </location>
</feature>
<evidence type="ECO:0000256" key="1">
    <source>
        <dbReference type="SAM" id="MobiDB-lite"/>
    </source>
</evidence>
<dbReference type="Gene3D" id="1.10.510.10">
    <property type="entry name" value="Transferase(Phosphotransferase) domain 1"/>
    <property type="match status" value="1"/>
</dbReference>
<sequence>MVSVSLMLCLFRHTLATTTNTQQFNKVRTHLTTETSAKDLTSVLGETWNMTVSKWNGIDVIYIAEGTYVGNDIEIIHRSLELSGQRSSGRNASRTRILPSNESKRKMIDNIQAMERSVFSLTNSTLSLKSLHLSLVDSSEEEKKLQLNEKRAPRLVVVSSSILTISESRIETSRWTSTILISPSTSKELAVESSVVVSQCRISNDIGELRGLVETEAFPAIGESISVSIVGCSFDSQAVLGKDGIGLSLTQNVQKSAEEVVMISSSLIGCSFVNMSSIGSSNQPHLSHLSQKMLGCVVSLTSEHLSGSTLRDVNSGGSVLCSNSSFSTLLSSPNTDPDSSQGTVTRPGQDPETFEDGTTYSFLYESPDFDLMATSALFLNCRFTGADYASARPLTFQFYSGTISVLVCSFTGVSTTVSGGSLSVFATDNYDRICFTATSSNFTSCSSTKSGGVMAITVTDHVLIESCRFENCSTTAGTGSDGGAIELWKVAGGSFVAKRLELVDCVFTGCKAGSRGAGVFVGGAFDLSVVDTTFEQCEIVTGSSKAFGGGICVNGGTVLTVERGHFIGCSSRQEGGAISSINQIGLTVSDTLVKECFSGTTGAIYHSSSDEKDHLSFSCVYFDGNAIGEDTFLFPSSLDLEENTTNFPDMAIMFTGTNPLPTLEFENCFTTISPDSTGMIIGRTDAESGLYKEVRHWDEEFNNIGPLLTAAPTARLNEETGKIELEMKGKTPLTSQEYEVTMKDERGTEQQFRMMFSDGTGTLLSDSESPNLQCNTSYTITKIVGVVPEYCSSTLSNAITVHVAQWTFNLAATPDFLTFTTPSESSITTPEIPSFSTLQDATARIIESDPQLAYVILHFDKEVSGSYDFVVLEEGKPVTLTINNEVSSKFGGTKEFKVIGDGKLLTHDMTYTIESILPTPGTESMTTNVHMNETITFHIPKSSFDPKKALSAETKRLLSWLIPLIACLLVALVLAVIIIVLLRRRQQKNTQPAQKEMEEQDQLQIEDKMEVVEVEYTNRVIKTDGLGHPSPAPSDAQSTRENPSQGELKDQTQAEWVEVMGCSGAFEISAAPMSNTLYSVLHKEHREIGKRGIGIQIVNGLKQVVDHRGWSDVLTRLSSHWILIDTAGNVQLKLQMNASEAEQEAAQAQMQNPNIAGNENEQHGHETRGPVGNEEKEKSGMDGLRWRAPEVVASGVGGQVDGHKASVFSLGLVLWEIETGQVPFGEVDAVNAQRQSGTGIGPKMESLQNTEFVSLIHRCVSVNPKDRPTLSEIGEFLSSHQDDTNGESRNEMKD</sequence>
<dbReference type="PROSITE" id="PS50011">
    <property type="entry name" value="PROTEIN_KINASE_DOM"/>
    <property type="match status" value="1"/>
</dbReference>
<keyword evidence="2" id="KW-1133">Transmembrane helix</keyword>
<dbReference type="InterPro" id="IPR051681">
    <property type="entry name" value="Ser/Thr_Kinases-Pseudokinases"/>
</dbReference>
<feature type="compositionally biased region" description="Basic and acidic residues" evidence="1">
    <location>
        <begin position="1280"/>
        <end position="1294"/>
    </location>
</feature>
<evidence type="ECO:0000313" key="5">
    <source>
        <dbReference type="EMBL" id="KAK2943073.1"/>
    </source>
</evidence>
<comment type="caution">
    <text evidence="5">The sequence shown here is derived from an EMBL/GenBank/DDBJ whole genome shotgun (WGS) entry which is preliminary data.</text>
</comment>
<feature type="signal peptide" evidence="3">
    <location>
        <begin position="1"/>
        <end position="16"/>
    </location>
</feature>
<dbReference type="PANTHER" id="PTHR44329">
    <property type="entry name" value="SERINE/THREONINE-PROTEIN KINASE TNNI3K-RELATED"/>
    <property type="match status" value="1"/>
</dbReference>
<feature type="region of interest" description="Disordered" evidence="1">
    <location>
        <begin position="1022"/>
        <end position="1049"/>
    </location>
</feature>
<dbReference type="Gene3D" id="2.160.20.10">
    <property type="entry name" value="Single-stranded right-handed beta-helix, Pectin lyase-like"/>
    <property type="match status" value="1"/>
</dbReference>
<name>A0ABQ9WU80_9EUKA</name>
<feature type="domain" description="Protein kinase" evidence="4">
    <location>
        <begin position="893"/>
        <end position="1277"/>
    </location>
</feature>
<dbReference type="Pfam" id="PF07714">
    <property type="entry name" value="PK_Tyr_Ser-Thr"/>
    <property type="match status" value="1"/>
</dbReference>
<dbReference type="Proteomes" id="UP001281761">
    <property type="component" value="Unassembled WGS sequence"/>
</dbReference>
<feature type="region of interest" description="Disordered" evidence="1">
    <location>
        <begin position="1155"/>
        <end position="1181"/>
    </location>
</feature>
<evidence type="ECO:0000313" key="6">
    <source>
        <dbReference type="Proteomes" id="UP001281761"/>
    </source>
</evidence>
<feature type="chain" id="PRO_5045323305" description="Protein kinase domain-containing protein" evidence="3">
    <location>
        <begin position="17"/>
        <end position="1294"/>
    </location>
</feature>
<feature type="compositionally biased region" description="Polar residues" evidence="1">
    <location>
        <begin position="333"/>
        <end position="346"/>
    </location>
</feature>
<gene>
    <name evidence="5" type="ORF">BLNAU_22016</name>
</gene>
<keyword evidence="2" id="KW-0812">Transmembrane</keyword>
<keyword evidence="2" id="KW-0472">Membrane</keyword>
<dbReference type="InterPro" id="IPR011009">
    <property type="entry name" value="Kinase-like_dom_sf"/>
</dbReference>
<proteinExistence type="predicted"/>
<evidence type="ECO:0000259" key="4">
    <source>
        <dbReference type="PROSITE" id="PS50011"/>
    </source>
</evidence>
<protein>
    <recommendedName>
        <fullName evidence="4">Protein kinase domain-containing protein</fullName>
    </recommendedName>
</protein>
<keyword evidence="6" id="KW-1185">Reference proteome</keyword>
<evidence type="ECO:0000256" key="2">
    <source>
        <dbReference type="SAM" id="Phobius"/>
    </source>
</evidence>
<accession>A0ABQ9WU80</accession>